<sequence length="498" mass="53697">MSVRAAVANAGGRTAVAAGARAVAAKPLPDLQPALRRRASPLPAFAALLLALLLGATAMPGLAREATPDAWRIVGEILRQGGPPAPDRRRQRAAESKVEAAEMWDAVLTRIIKHVAAESEDAARRQRFLLVLLSGRHDGVALLASEAPVPEPLRALFLSSWERLAPELRHLAKDLDRQAARSLRALIDAGDALQAAPALGEAFGLRVTPQALRELARLILPAGAGDPLAYDLALDPDLRLLFGFGAPLPPARRSPLLGASPPAARAGGHWLMATAHAAPVAVAAPAIDAETAALVQRLNNWLPTRSDLAEYLPAMRTLLQRTADATLQQRETAGRAIEPPFHGLYHHLVLATAWQESCWRQFVFRQGKVQPIQSGIGAVGLMQVYPRVWRGFYDVAGLHGDVGYNGRAGAEILHHYLRDYALARAEQPDAADVDDLARGTYAVYNGGPGHLTRFRQPKQRADLRQIDESFFQKYLAVKEGKELEVGKCLGGADRRGGK</sequence>
<proteinExistence type="predicted"/>
<dbReference type="SUPFAM" id="SSF53955">
    <property type="entry name" value="Lysozyme-like"/>
    <property type="match status" value="1"/>
</dbReference>
<feature type="transmembrane region" description="Helical" evidence="1">
    <location>
        <begin position="42"/>
        <end position="63"/>
    </location>
</feature>
<dbReference type="AlphaFoldDB" id="A0A011PQW2"/>
<dbReference type="EMBL" id="JFAX01000004">
    <property type="protein sequence ID" value="EXI68719.1"/>
    <property type="molecule type" value="Genomic_DNA"/>
</dbReference>
<keyword evidence="3" id="KW-1185">Reference proteome</keyword>
<dbReference type="CDD" id="cd00254">
    <property type="entry name" value="LT-like"/>
    <property type="match status" value="1"/>
</dbReference>
<comment type="caution">
    <text evidence="2">The sequence shown here is derived from an EMBL/GenBank/DDBJ whole genome shotgun (WGS) entry which is preliminary data.</text>
</comment>
<dbReference type="Proteomes" id="UP000020218">
    <property type="component" value="Unassembled WGS sequence"/>
</dbReference>
<evidence type="ECO:0000313" key="2">
    <source>
        <dbReference type="EMBL" id="EXI68719.1"/>
    </source>
</evidence>
<evidence type="ECO:0000256" key="1">
    <source>
        <dbReference type="SAM" id="Phobius"/>
    </source>
</evidence>
<keyword evidence="1" id="KW-0812">Transmembrane</keyword>
<reference evidence="2" key="1">
    <citation type="submission" date="2014-02" db="EMBL/GenBank/DDBJ databases">
        <title>Expanding our view of genomic diversity in Candidatus Accumulibacter clades.</title>
        <authorList>
            <person name="Skennerton C.T."/>
            <person name="Barr J.J."/>
            <person name="Slater F.R."/>
            <person name="Bond P.L."/>
            <person name="Tyson G.W."/>
        </authorList>
    </citation>
    <scope>NUCLEOTIDE SEQUENCE [LARGE SCALE GENOMIC DNA]</scope>
</reference>
<dbReference type="Gene3D" id="1.10.530.10">
    <property type="match status" value="1"/>
</dbReference>
<keyword evidence="1" id="KW-1133">Transmembrane helix</keyword>
<evidence type="ECO:0000313" key="3">
    <source>
        <dbReference type="Proteomes" id="UP000020218"/>
    </source>
</evidence>
<dbReference type="PATRIC" id="fig|1454001.3.peg.977"/>
<name>A0A011PQW2_9PROT</name>
<dbReference type="InterPro" id="IPR023346">
    <property type="entry name" value="Lysozyme-like_dom_sf"/>
</dbReference>
<dbReference type="STRING" id="1454001.AW08_01031"/>
<gene>
    <name evidence="2" type="ORF">AW08_01031</name>
</gene>
<keyword evidence="1" id="KW-0472">Membrane</keyword>
<protein>
    <recommendedName>
        <fullName evidence="4">Transglycosylase SLT domain-containing protein</fullName>
    </recommendedName>
</protein>
<evidence type="ECO:0008006" key="4">
    <source>
        <dbReference type="Google" id="ProtNLM"/>
    </source>
</evidence>
<accession>A0A011PQW2</accession>
<organism evidence="2 3">
    <name type="scientific">Candidatus Accumulibacter adjunctus</name>
    <dbReference type="NCBI Taxonomy" id="1454001"/>
    <lineage>
        <taxon>Bacteria</taxon>
        <taxon>Pseudomonadati</taxon>
        <taxon>Pseudomonadota</taxon>
        <taxon>Betaproteobacteria</taxon>
        <taxon>Candidatus Accumulibacter</taxon>
    </lineage>
</organism>